<evidence type="ECO:0000313" key="2">
    <source>
        <dbReference type="EMBL" id="MBU5482956.1"/>
    </source>
</evidence>
<comment type="caution">
    <text evidence="2">The sequence shown here is derived from an EMBL/GenBank/DDBJ whole genome shotgun (WGS) entry which is preliminary data.</text>
</comment>
<proteinExistence type="predicted"/>
<keyword evidence="1" id="KW-1133">Transmembrane helix</keyword>
<dbReference type="Proteomes" id="UP000726170">
    <property type="component" value="Unassembled WGS sequence"/>
</dbReference>
<protein>
    <recommendedName>
        <fullName evidence="4">Prepilin-type N-terminal cleavage/methylation domain-containing protein</fullName>
    </recommendedName>
</protein>
<name>A0ABS6ECP0_9CLOT</name>
<keyword evidence="1" id="KW-0472">Membrane</keyword>
<gene>
    <name evidence="2" type="ORF">KQI86_01375</name>
</gene>
<dbReference type="EMBL" id="JAHLQF010000001">
    <property type="protein sequence ID" value="MBU5482956.1"/>
    <property type="molecule type" value="Genomic_DNA"/>
</dbReference>
<evidence type="ECO:0008006" key="4">
    <source>
        <dbReference type="Google" id="ProtNLM"/>
    </source>
</evidence>
<sequence>MESSMKKAFSIIEVIVYISVFTIIFTLTGKNLILQLCNYGKNMNYQQEELYVDQAFIYIEEKLREGDHIEILEDKSGSEIKIVTKGISDYIKYNRGKIIISYGKSNYGPTNNIMLNVKKFLVHDIENTIYINIITMSGKEYERCFGVKRKKDL</sequence>
<reference evidence="2 3" key="1">
    <citation type="submission" date="2021-06" db="EMBL/GenBank/DDBJ databases">
        <authorList>
            <person name="Sun Q."/>
            <person name="Li D."/>
        </authorList>
    </citation>
    <scope>NUCLEOTIDE SEQUENCE [LARGE SCALE GENOMIC DNA]</scope>
    <source>
        <strain evidence="2 3">MSJ-11</strain>
    </source>
</reference>
<keyword evidence="1" id="KW-0812">Transmembrane</keyword>
<dbReference type="RefSeq" id="WP_216437366.1">
    <property type="nucleotide sequence ID" value="NZ_JAHLQF010000001.1"/>
</dbReference>
<organism evidence="2 3">
    <name type="scientific">Clostridium mobile</name>
    <dbReference type="NCBI Taxonomy" id="2841512"/>
    <lineage>
        <taxon>Bacteria</taxon>
        <taxon>Bacillati</taxon>
        <taxon>Bacillota</taxon>
        <taxon>Clostridia</taxon>
        <taxon>Eubacteriales</taxon>
        <taxon>Clostridiaceae</taxon>
        <taxon>Clostridium</taxon>
    </lineage>
</organism>
<evidence type="ECO:0000256" key="1">
    <source>
        <dbReference type="SAM" id="Phobius"/>
    </source>
</evidence>
<keyword evidence="3" id="KW-1185">Reference proteome</keyword>
<feature type="transmembrane region" description="Helical" evidence="1">
    <location>
        <begin position="7"/>
        <end position="27"/>
    </location>
</feature>
<accession>A0ABS6ECP0</accession>
<evidence type="ECO:0000313" key="3">
    <source>
        <dbReference type="Proteomes" id="UP000726170"/>
    </source>
</evidence>